<dbReference type="SUPFAM" id="SSF46955">
    <property type="entry name" value="Putative DNA-binding domain"/>
    <property type="match status" value="1"/>
</dbReference>
<evidence type="ECO:0000313" key="4">
    <source>
        <dbReference type="EMBL" id="KKN72448.1"/>
    </source>
</evidence>
<dbReference type="InterPro" id="IPR047057">
    <property type="entry name" value="MerR_fam"/>
</dbReference>
<protein>
    <recommendedName>
        <fullName evidence="3">HTH merR-type domain-containing protein</fullName>
    </recommendedName>
</protein>
<proteinExistence type="predicted"/>
<dbReference type="InterPro" id="IPR000551">
    <property type="entry name" value="MerR-type_HTH_dom"/>
</dbReference>
<dbReference type="EMBL" id="LAZR01000362">
    <property type="protein sequence ID" value="KKN72448.1"/>
    <property type="molecule type" value="Genomic_DNA"/>
</dbReference>
<feature type="domain" description="HTH merR-type" evidence="3">
    <location>
        <begin position="1"/>
        <end position="69"/>
    </location>
</feature>
<organism evidence="4">
    <name type="scientific">marine sediment metagenome</name>
    <dbReference type="NCBI Taxonomy" id="412755"/>
    <lineage>
        <taxon>unclassified sequences</taxon>
        <taxon>metagenomes</taxon>
        <taxon>ecological metagenomes</taxon>
    </lineage>
</organism>
<evidence type="ECO:0000259" key="3">
    <source>
        <dbReference type="PROSITE" id="PS50937"/>
    </source>
</evidence>
<dbReference type="Gene3D" id="1.10.1660.10">
    <property type="match status" value="1"/>
</dbReference>
<dbReference type="Pfam" id="PF13411">
    <property type="entry name" value="MerR_1"/>
    <property type="match status" value="1"/>
</dbReference>
<dbReference type="GO" id="GO:0045893">
    <property type="term" value="P:positive regulation of DNA-templated transcription"/>
    <property type="evidence" value="ECO:0007669"/>
    <property type="project" value="InterPro"/>
</dbReference>
<name>A0A0F9W324_9ZZZZ</name>
<comment type="caution">
    <text evidence="4">The sequence shown here is derived from an EMBL/GenBank/DDBJ whole genome shotgun (WGS) entry which is preliminary data.</text>
</comment>
<dbReference type="PANTHER" id="PTHR30204">
    <property type="entry name" value="REDOX-CYCLING DRUG-SENSING TRANSCRIPTIONAL ACTIVATOR SOXR"/>
    <property type="match status" value="1"/>
</dbReference>
<reference evidence="4" key="1">
    <citation type="journal article" date="2015" name="Nature">
        <title>Complex archaea that bridge the gap between prokaryotes and eukaryotes.</title>
        <authorList>
            <person name="Spang A."/>
            <person name="Saw J.H."/>
            <person name="Jorgensen S.L."/>
            <person name="Zaremba-Niedzwiedzka K."/>
            <person name="Martijn J."/>
            <person name="Lind A.E."/>
            <person name="van Eijk R."/>
            <person name="Schleper C."/>
            <person name="Guy L."/>
            <person name="Ettema T.J."/>
        </authorList>
    </citation>
    <scope>NUCLEOTIDE SEQUENCE</scope>
</reference>
<dbReference type="PANTHER" id="PTHR30204:SF92">
    <property type="entry name" value="HTH-TYPE TRANSCRIPTIONAL REGULATOR ZNTR"/>
    <property type="match status" value="1"/>
</dbReference>
<dbReference type="PROSITE" id="PS00552">
    <property type="entry name" value="HTH_MERR_1"/>
    <property type="match status" value="1"/>
</dbReference>
<dbReference type="InterPro" id="IPR009061">
    <property type="entry name" value="DNA-bd_dom_put_sf"/>
</dbReference>
<accession>A0A0F9W324</accession>
<keyword evidence="1" id="KW-0238">DNA-binding</keyword>
<dbReference type="NCBIfam" id="TIGR02047">
    <property type="entry name" value="CadR-PbrR"/>
    <property type="match status" value="1"/>
</dbReference>
<dbReference type="GO" id="GO:0003700">
    <property type="term" value="F:DNA-binding transcription factor activity"/>
    <property type="evidence" value="ECO:0007669"/>
    <property type="project" value="InterPro"/>
</dbReference>
<evidence type="ECO:0000256" key="2">
    <source>
        <dbReference type="SAM" id="MobiDB-lite"/>
    </source>
</evidence>
<dbReference type="GO" id="GO:0046872">
    <property type="term" value="F:metal ion binding"/>
    <property type="evidence" value="ECO:0007669"/>
    <property type="project" value="InterPro"/>
</dbReference>
<dbReference type="SMART" id="SM00422">
    <property type="entry name" value="HTH_MERR"/>
    <property type="match status" value="1"/>
</dbReference>
<dbReference type="AlphaFoldDB" id="A0A0F9W324"/>
<dbReference type="InterPro" id="IPR011791">
    <property type="entry name" value="CadR-PbrR"/>
</dbReference>
<sequence>MKIGELATKTGCKVETVRYYEREGLLSAPGRSEGNYRLYTSAHLDRLTFIRNCRTLDMTLDEIRQLLNFRDHPVENCAGVNELVDDHIEHVSTRIAALQALHSQLIDLRHRCLESREAAQCQILGQLGDRSSLEESPTTSHVGRSHDQAGKG</sequence>
<evidence type="ECO:0000256" key="1">
    <source>
        <dbReference type="ARBA" id="ARBA00023125"/>
    </source>
</evidence>
<gene>
    <name evidence="4" type="ORF">LCGC14_0410590</name>
</gene>
<dbReference type="GO" id="GO:0003677">
    <property type="term" value="F:DNA binding"/>
    <property type="evidence" value="ECO:0007669"/>
    <property type="project" value="UniProtKB-KW"/>
</dbReference>
<feature type="region of interest" description="Disordered" evidence="2">
    <location>
        <begin position="130"/>
        <end position="152"/>
    </location>
</feature>
<dbReference type="PRINTS" id="PR00040">
    <property type="entry name" value="HTHMERR"/>
</dbReference>
<dbReference type="PROSITE" id="PS50937">
    <property type="entry name" value="HTH_MERR_2"/>
    <property type="match status" value="1"/>
</dbReference>
<dbReference type="CDD" id="cd04784">
    <property type="entry name" value="HTH_CadR-PbrR"/>
    <property type="match status" value="1"/>
</dbReference>